<dbReference type="PANTHER" id="PTHR46145">
    <property type="entry name" value="HEPARANASE"/>
    <property type="match status" value="1"/>
</dbReference>
<name>A0ABV2CZD2_9SPHN</name>
<gene>
    <name evidence="2" type="ORF">ABVV53_05735</name>
</gene>
<sequence>MRRKFVAVSAAALLASCATVPDDSGPLSLLARVGEVDERFLSYNVEMVEVTGGRFWRPYGASGADRYEYRPALDLSDAKLRRLAAALGPAYVRVSGTWANATWFADADQAPQKVPAGFDTVLTRDQWRGVVDFAKAVDGKIVTSVATSPGTRNAKGEWQPDTAARLFDYTRSIGGEIAATEFANEPNMLWLTQPPAGYTGEAYRRDYARFAGWLREASPNTALLAPGIAELGEPTRTMARRNQERKILEGEELITANSPRPDAFSFHFYGGASVRCGGGAMGMTLQNALSPQWLDSIDTAIARVAKLRDQTAPGVPLWNTESAESSCGGNPWAATFADSFRFVDTLGRSARQGVRVYIHNTLSASDYALLDEHGNVPRPNYWAALLWKRIMGTTVLAPPTAPDQNLRIYAHCSVKGAGGVSLAAVNTGDSPVSIPIGARAQAWVLERPAGAPLDTKDIRINGRKPWADDAGNLHGLESVGVMNDVSVPAQSIAFVMIPGARNASC</sequence>
<protein>
    <recommendedName>
        <fullName evidence="4">Alpha-L-arabinofuranosidase</fullName>
    </recommendedName>
</protein>
<evidence type="ECO:0008006" key="4">
    <source>
        <dbReference type="Google" id="ProtNLM"/>
    </source>
</evidence>
<dbReference type="SUPFAM" id="SSF51445">
    <property type="entry name" value="(Trans)glycosidases"/>
    <property type="match status" value="1"/>
</dbReference>
<proteinExistence type="predicted"/>
<dbReference type="Gene3D" id="3.20.20.80">
    <property type="entry name" value="Glycosidases"/>
    <property type="match status" value="1"/>
</dbReference>
<dbReference type="RefSeq" id="WP_353983409.1">
    <property type="nucleotide sequence ID" value="NZ_JBEWLY010000008.1"/>
</dbReference>
<accession>A0ABV2CZD2</accession>
<feature type="chain" id="PRO_5047261727" description="Alpha-L-arabinofuranosidase" evidence="1">
    <location>
        <begin position="21"/>
        <end position="505"/>
    </location>
</feature>
<evidence type="ECO:0000313" key="3">
    <source>
        <dbReference type="Proteomes" id="UP001548713"/>
    </source>
</evidence>
<keyword evidence="1" id="KW-0732">Signal</keyword>
<organism evidence="2 3">
    <name type="scientific">Novosphingobium kalidii</name>
    <dbReference type="NCBI Taxonomy" id="3230299"/>
    <lineage>
        <taxon>Bacteria</taxon>
        <taxon>Pseudomonadati</taxon>
        <taxon>Pseudomonadota</taxon>
        <taxon>Alphaproteobacteria</taxon>
        <taxon>Sphingomonadales</taxon>
        <taxon>Sphingomonadaceae</taxon>
        <taxon>Novosphingobium</taxon>
    </lineage>
</organism>
<dbReference type="PANTHER" id="PTHR46145:SF4">
    <property type="entry name" value="HEPARANASE"/>
    <property type="match status" value="1"/>
</dbReference>
<comment type="caution">
    <text evidence="2">The sequence shown here is derived from an EMBL/GenBank/DDBJ whole genome shotgun (WGS) entry which is preliminary data.</text>
</comment>
<reference evidence="2 3" key="1">
    <citation type="submission" date="2024-07" db="EMBL/GenBank/DDBJ databases">
        <title>Novosphingobium kalidii RD2P27.</title>
        <authorList>
            <person name="Sun J.-Q."/>
        </authorList>
    </citation>
    <scope>NUCLEOTIDE SEQUENCE [LARGE SCALE GENOMIC DNA]</scope>
    <source>
        <strain evidence="2 3">RD2P27</strain>
    </source>
</reference>
<feature type="signal peptide" evidence="1">
    <location>
        <begin position="1"/>
        <end position="20"/>
    </location>
</feature>
<evidence type="ECO:0000313" key="2">
    <source>
        <dbReference type="EMBL" id="MET1754960.1"/>
    </source>
</evidence>
<dbReference type="PROSITE" id="PS51257">
    <property type="entry name" value="PROKAR_LIPOPROTEIN"/>
    <property type="match status" value="1"/>
</dbReference>
<dbReference type="EMBL" id="JBEWLY010000008">
    <property type="protein sequence ID" value="MET1754960.1"/>
    <property type="molecule type" value="Genomic_DNA"/>
</dbReference>
<dbReference type="Proteomes" id="UP001548713">
    <property type="component" value="Unassembled WGS sequence"/>
</dbReference>
<keyword evidence="3" id="KW-1185">Reference proteome</keyword>
<evidence type="ECO:0000256" key="1">
    <source>
        <dbReference type="SAM" id="SignalP"/>
    </source>
</evidence>
<dbReference type="InterPro" id="IPR017853">
    <property type="entry name" value="GH"/>
</dbReference>